<reference evidence="3" key="1">
    <citation type="submission" date="2021-02" db="EMBL/GenBank/DDBJ databases">
        <authorList>
            <person name="Nowell W R."/>
        </authorList>
    </citation>
    <scope>NUCLEOTIDE SEQUENCE</scope>
</reference>
<evidence type="ECO:0000259" key="1">
    <source>
        <dbReference type="Pfam" id="PF01266"/>
    </source>
</evidence>
<comment type="caution">
    <text evidence="3">The sequence shown here is derived from an EMBL/GenBank/DDBJ whole genome shotgun (WGS) entry which is preliminary data.</text>
</comment>
<dbReference type="Pfam" id="PF01266">
    <property type="entry name" value="DAO"/>
    <property type="match status" value="1"/>
</dbReference>
<dbReference type="Gene3D" id="3.50.50.60">
    <property type="entry name" value="FAD/NAD(P)-binding domain"/>
    <property type="match status" value="1"/>
</dbReference>
<dbReference type="InterPro" id="IPR036188">
    <property type="entry name" value="FAD/NAD-bd_sf"/>
</dbReference>
<evidence type="ECO:0000313" key="3">
    <source>
        <dbReference type="EMBL" id="CAF1085185.1"/>
    </source>
</evidence>
<feature type="domain" description="FAD dependent oxidoreductase" evidence="1">
    <location>
        <begin position="6"/>
        <end position="377"/>
    </location>
</feature>
<organism evidence="3 5">
    <name type="scientific">Adineta ricciae</name>
    <name type="common">Rotifer</name>
    <dbReference type="NCBI Taxonomy" id="249248"/>
    <lineage>
        <taxon>Eukaryota</taxon>
        <taxon>Metazoa</taxon>
        <taxon>Spiralia</taxon>
        <taxon>Gnathifera</taxon>
        <taxon>Rotifera</taxon>
        <taxon>Eurotatoria</taxon>
        <taxon>Bdelloidea</taxon>
        <taxon>Adinetida</taxon>
        <taxon>Adinetidae</taxon>
        <taxon>Adineta</taxon>
    </lineage>
</organism>
<gene>
    <name evidence="3" type="ORF">EDS130_LOCUS19184</name>
    <name evidence="2" type="ORF">XAT740_LOCUS693</name>
</gene>
<keyword evidence="4" id="KW-1185">Reference proteome</keyword>
<sequence length="402" mass="44367">MSNSSRICIIGGGIIGVSIGFHLSEAGCTNVTIVERTNIACAASGRAGGFLAKNWRTGAEGKFSELSFQAHNDLAKRLKEEFSTDVMYRRLTTLNLSINEAESSTKRTDSKSTLPKWVTTEVDEQETIGNEETTAQIHPGLLTNALAKILENRGGRIVIGKANGFLFETIPTHTDRDVHHQTSPVRALKLLIENQDPIEADIFILAMGPWTYQAAPWFRDAMVFKENISHQLDAISGVKAHSIIFKGNQPTEPYAFFLAYESNDGTMTDPEIYPRPNGDIYVCGFGEKPSQELPDDANAVPINEKSCDRLRDIAVRVASTLKDANVETRQGCYLPQSNDGIPLIGRLYGLNNVYIATGHSCWGILNSLATGAQLTQLILKDEMSPYLKQCDPKRFFQRASHE</sequence>
<evidence type="ECO:0000313" key="5">
    <source>
        <dbReference type="Proteomes" id="UP000663852"/>
    </source>
</evidence>
<dbReference type="GO" id="GO:0005737">
    <property type="term" value="C:cytoplasm"/>
    <property type="evidence" value="ECO:0007669"/>
    <property type="project" value="TreeGrafter"/>
</dbReference>
<proteinExistence type="predicted"/>
<dbReference type="SUPFAM" id="SSF51905">
    <property type="entry name" value="FAD/NAD(P)-binding domain"/>
    <property type="match status" value="1"/>
</dbReference>
<evidence type="ECO:0000313" key="4">
    <source>
        <dbReference type="Proteomes" id="UP000663828"/>
    </source>
</evidence>
<dbReference type="Proteomes" id="UP000663852">
    <property type="component" value="Unassembled WGS sequence"/>
</dbReference>
<name>A0A814MXR4_ADIRI</name>
<dbReference type="Proteomes" id="UP000663828">
    <property type="component" value="Unassembled WGS sequence"/>
</dbReference>
<dbReference type="Gene3D" id="3.30.9.10">
    <property type="entry name" value="D-Amino Acid Oxidase, subunit A, domain 2"/>
    <property type="match status" value="1"/>
</dbReference>
<dbReference type="EMBL" id="CAJNOJ010000091">
    <property type="protein sequence ID" value="CAF1085185.1"/>
    <property type="molecule type" value="Genomic_DNA"/>
</dbReference>
<accession>A0A814MXR4</accession>
<evidence type="ECO:0000313" key="2">
    <source>
        <dbReference type="EMBL" id="CAF0756306.1"/>
    </source>
</evidence>
<dbReference type="PANTHER" id="PTHR13847">
    <property type="entry name" value="SARCOSINE DEHYDROGENASE-RELATED"/>
    <property type="match status" value="1"/>
</dbReference>
<protein>
    <recommendedName>
        <fullName evidence="1">FAD dependent oxidoreductase domain-containing protein</fullName>
    </recommendedName>
</protein>
<dbReference type="EMBL" id="CAJNOR010000020">
    <property type="protein sequence ID" value="CAF0756306.1"/>
    <property type="molecule type" value="Genomic_DNA"/>
</dbReference>
<dbReference type="OrthoDB" id="424974at2759"/>
<dbReference type="InterPro" id="IPR006076">
    <property type="entry name" value="FAD-dep_OxRdtase"/>
</dbReference>
<dbReference type="AlphaFoldDB" id="A0A814MXR4"/>
<dbReference type="PANTHER" id="PTHR13847:SF150">
    <property type="entry name" value="OXIDOREDUCTASE TDA3-RELATED"/>
    <property type="match status" value="1"/>
</dbReference>